<comment type="caution">
    <text evidence="2">The sequence shown here is derived from an EMBL/GenBank/DDBJ whole genome shotgun (WGS) entry which is preliminary data.</text>
</comment>
<sequence>MEKVFEGDSVEDNWTATETPIPTPAPTKKPTDSNMPTSTPVMDTPQGPGSISIYLPPGSTWPQNGIVAGYVKNVDPAQYKVAIYIKVDGGWWSKPYFDYPGVDIYSNGYWESTYVTGGNDNEATEIVVVLLPRTTSVELAQGGDLPGLGEYPTARISR</sequence>
<evidence type="ECO:0000313" key="2">
    <source>
        <dbReference type="EMBL" id="MPM68239.1"/>
    </source>
</evidence>
<gene>
    <name evidence="2" type="ORF">SDC9_115170</name>
</gene>
<name>A0A645BS39_9ZZZZ</name>
<accession>A0A645BS39</accession>
<reference evidence="2" key="1">
    <citation type="submission" date="2019-08" db="EMBL/GenBank/DDBJ databases">
        <authorList>
            <person name="Kucharzyk K."/>
            <person name="Murdoch R.W."/>
            <person name="Higgins S."/>
            <person name="Loffler F."/>
        </authorList>
    </citation>
    <scope>NUCLEOTIDE SEQUENCE</scope>
</reference>
<proteinExistence type="predicted"/>
<feature type="region of interest" description="Disordered" evidence="1">
    <location>
        <begin position="1"/>
        <end position="47"/>
    </location>
</feature>
<dbReference type="AlphaFoldDB" id="A0A645BS39"/>
<feature type="compositionally biased region" description="Polar residues" evidence="1">
    <location>
        <begin position="32"/>
        <end position="41"/>
    </location>
</feature>
<dbReference type="EMBL" id="VSSQ01022144">
    <property type="protein sequence ID" value="MPM68239.1"/>
    <property type="molecule type" value="Genomic_DNA"/>
</dbReference>
<evidence type="ECO:0000256" key="1">
    <source>
        <dbReference type="SAM" id="MobiDB-lite"/>
    </source>
</evidence>
<protein>
    <submittedName>
        <fullName evidence="2">Uncharacterized protein</fullName>
    </submittedName>
</protein>
<organism evidence="2">
    <name type="scientific">bioreactor metagenome</name>
    <dbReference type="NCBI Taxonomy" id="1076179"/>
    <lineage>
        <taxon>unclassified sequences</taxon>
        <taxon>metagenomes</taxon>
        <taxon>ecological metagenomes</taxon>
    </lineage>
</organism>